<dbReference type="GO" id="GO:0006402">
    <property type="term" value="P:mRNA catabolic process"/>
    <property type="evidence" value="ECO:0007669"/>
    <property type="project" value="InterPro"/>
</dbReference>
<feature type="non-terminal residue" evidence="3">
    <location>
        <position position="1"/>
    </location>
</feature>
<dbReference type="Gene3D" id="2.60.120.590">
    <property type="entry name" value="Alpha-ketoglutarate-dependent dioxygenase AlkB-like"/>
    <property type="match status" value="1"/>
</dbReference>
<dbReference type="PANTHER" id="PTHR31447:SF23">
    <property type="entry name" value="2-OXOGLUTARATE AND FE(II)-DEPENDENT OXYGENASE SUPERFAMILY PROTEIN"/>
    <property type="match status" value="1"/>
</dbReference>
<dbReference type="PANTHER" id="PTHR31447">
    <property type="entry name" value="HYDROXYPROLINE-RICH GLYCOPROTEIN FAMILY PROTEIN-RELATED"/>
    <property type="match status" value="1"/>
</dbReference>
<dbReference type="InterPro" id="IPR044842">
    <property type="entry name" value="ALKBH9B/ALKBH10B-like"/>
</dbReference>
<protein>
    <recommendedName>
        <fullName evidence="2">Fe2OG dioxygenase domain-containing protein</fullName>
    </recommendedName>
</protein>
<evidence type="ECO:0000256" key="1">
    <source>
        <dbReference type="ARBA" id="ARBA00007879"/>
    </source>
</evidence>
<reference evidence="3 4" key="1">
    <citation type="journal article" date="2012" name="Genome Biol.">
        <title>The genome of the polar eukaryotic microalga coccomyxa subellipsoidea reveals traits of cold adaptation.</title>
        <authorList>
            <person name="Blanc G."/>
            <person name="Agarkova I."/>
            <person name="Grimwood J."/>
            <person name="Kuo A."/>
            <person name="Brueggeman A."/>
            <person name="Dunigan D."/>
            <person name="Gurnon J."/>
            <person name="Ladunga I."/>
            <person name="Lindquist E."/>
            <person name="Lucas S."/>
            <person name="Pangilinan J."/>
            <person name="Proschold T."/>
            <person name="Salamov A."/>
            <person name="Schmutz J."/>
            <person name="Weeks D."/>
            <person name="Yamada T."/>
            <person name="Claverie J.M."/>
            <person name="Grigoriev I."/>
            <person name="Van Etten J."/>
            <person name="Lomsadze A."/>
            <person name="Borodovsky M."/>
        </authorList>
    </citation>
    <scope>NUCLEOTIDE SEQUENCE [LARGE SCALE GENOMIC DNA]</scope>
    <source>
        <strain evidence="3 4">C-169</strain>
    </source>
</reference>
<keyword evidence="4" id="KW-1185">Reference proteome</keyword>
<dbReference type="Proteomes" id="UP000007264">
    <property type="component" value="Unassembled WGS sequence"/>
</dbReference>
<evidence type="ECO:0000259" key="2">
    <source>
        <dbReference type="PROSITE" id="PS51471"/>
    </source>
</evidence>
<comment type="caution">
    <text evidence="3">The sequence shown here is derived from an EMBL/GenBank/DDBJ whole genome shotgun (WGS) entry which is preliminary data.</text>
</comment>
<dbReference type="PROSITE" id="PS51471">
    <property type="entry name" value="FE2OG_OXY"/>
    <property type="match status" value="1"/>
</dbReference>
<dbReference type="eggNOG" id="KOG4176">
    <property type="taxonomic scope" value="Eukaryota"/>
</dbReference>
<proteinExistence type="inferred from homology"/>
<dbReference type="GeneID" id="17036818"/>
<organism evidence="3 4">
    <name type="scientific">Coccomyxa subellipsoidea (strain C-169)</name>
    <name type="common">Green microalga</name>
    <dbReference type="NCBI Taxonomy" id="574566"/>
    <lineage>
        <taxon>Eukaryota</taxon>
        <taxon>Viridiplantae</taxon>
        <taxon>Chlorophyta</taxon>
        <taxon>core chlorophytes</taxon>
        <taxon>Trebouxiophyceae</taxon>
        <taxon>Trebouxiophyceae incertae sedis</taxon>
        <taxon>Coccomyxaceae</taxon>
        <taxon>Coccomyxa</taxon>
        <taxon>Coccomyxa subellipsoidea</taxon>
    </lineage>
</organism>
<dbReference type="InterPro" id="IPR037151">
    <property type="entry name" value="AlkB-like_sf"/>
</dbReference>
<dbReference type="Pfam" id="PF13532">
    <property type="entry name" value="2OG-FeII_Oxy_2"/>
    <property type="match status" value="1"/>
</dbReference>
<dbReference type="InterPro" id="IPR027450">
    <property type="entry name" value="AlkB-like"/>
</dbReference>
<dbReference type="SUPFAM" id="SSF51197">
    <property type="entry name" value="Clavaminate synthase-like"/>
    <property type="match status" value="1"/>
</dbReference>
<comment type="similarity">
    <text evidence="1">Belongs to the alkB family.</text>
</comment>
<dbReference type="KEGG" id="csl:COCSUDRAFT_20284"/>
<name>I0YKE9_COCSC</name>
<dbReference type="GO" id="GO:0032451">
    <property type="term" value="F:demethylase activity"/>
    <property type="evidence" value="ECO:0007669"/>
    <property type="project" value="InterPro"/>
</dbReference>
<dbReference type="OrthoDB" id="271595at2759"/>
<evidence type="ECO:0000313" key="3">
    <source>
        <dbReference type="EMBL" id="EIE18868.1"/>
    </source>
</evidence>
<dbReference type="RefSeq" id="XP_005643412.1">
    <property type="nucleotide sequence ID" value="XM_005643355.1"/>
</dbReference>
<dbReference type="GO" id="GO:0003729">
    <property type="term" value="F:mRNA binding"/>
    <property type="evidence" value="ECO:0007669"/>
    <property type="project" value="InterPro"/>
</dbReference>
<dbReference type="InterPro" id="IPR005123">
    <property type="entry name" value="Oxoglu/Fe-dep_dioxygenase_dom"/>
</dbReference>
<sequence length="246" mass="27137">AVQMRSKRNFVFDEVVKRRGPPGTVNVVQGLELHKGLLNAQEQARVVGAIESWVEAGRAGLLRGRTFSAPRKHMKGKGRVTVQFGCCYNYAIDREGREPGIIAEEVVEPMPPMLQALVHRLVRWGVMPRSKAPDSAIINIYDQEDCIPPHIDHHDFSRPFCTISLLSEQAIMFGAKLIPLGPGKFGGNHCTIPLPVGSCLVLKGNGADVAMHCVPPVSQRRMSITLRKCAPRHSSHLCFLFICTSL</sequence>
<evidence type="ECO:0000313" key="4">
    <source>
        <dbReference type="Proteomes" id="UP000007264"/>
    </source>
</evidence>
<accession>I0YKE9</accession>
<dbReference type="EMBL" id="AGSI01000021">
    <property type="protein sequence ID" value="EIE18868.1"/>
    <property type="molecule type" value="Genomic_DNA"/>
</dbReference>
<dbReference type="AlphaFoldDB" id="I0YKE9"/>
<gene>
    <name evidence="3" type="ORF">COCSUDRAFT_20284</name>
</gene>
<feature type="domain" description="Fe2OG dioxygenase" evidence="2">
    <location>
        <begin position="132"/>
        <end position="230"/>
    </location>
</feature>